<dbReference type="EMBL" id="LXQA010426712">
    <property type="protein sequence ID" value="MCI51092.1"/>
    <property type="molecule type" value="Genomic_DNA"/>
</dbReference>
<accession>A0A392SRP0</accession>
<sequence>GNLSGTGGGGLVWTRFFARRAGSKSVYFIGKVVGMMVDNVMGVFGAFVMGNVVFEEWVKQLQHAGRL</sequence>
<organism evidence="1 2">
    <name type="scientific">Trifolium medium</name>
    <dbReference type="NCBI Taxonomy" id="97028"/>
    <lineage>
        <taxon>Eukaryota</taxon>
        <taxon>Viridiplantae</taxon>
        <taxon>Streptophyta</taxon>
        <taxon>Embryophyta</taxon>
        <taxon>Tracheophyta</taxon>
        <taxon>Spermatophyta</taxon>
        <taxon>Magnoliopsida</taxon>
        <taxon>eudicotyledons</taxon>
        <taxon>Gunneridae</taxon>
        <taxon>Pentapetalae</taxon>
        <taxon>rosids</taxon>
        <taxon>fabids</taxon>
        <taxon>Fabales</taxon>
        <taxon>Fabaceae</taxon>
        <taxon>Papilionoideae</taxon>
        <taxon>50 kb inversion clade</taxon>
        <taxon>NPAAA clade</taxon>
        <taxon>Hologalegina</taxon>
        <taxon>IRL clade</taxon>
        <taxon>Trifolieae</taxon>
        <taxon>Trifolium</taxon>
    </lineage>
</organism>
<dbReference type="AlphaFoldDB" id="A0A392SRP0"/>
<reference evidence="1 2" key="1">
    <citation type="journal article" date="2018" name="Front. Plant Sci.">
        <title>Red Clover (Trifolium pratense) and Zigzag Clover (T. medium) - A Picture of Genomic Similarities and Differences.</title>
        <authorList>
            <person name="Dluhosova J."/>
            <person name="Istvanek J."/>
            <person name="Nedelnik J."/>
            <person name="Repkova J."/>
        </authorList>
    </citation>
    <scope>NUCLEOTIDE SEQUENCE [LARGE SCALE GENOMIC DNA]</scope>
    <source>
        <strain evidence="2">cv. 10/8</strain>
        <tissue evidence="1">Leaf</tissue>
    </source>
</reference>
<keyword evidence="2" id="KW-1185">Reference proteome</keyword>
<dbReference type="Proteomes" id="UP000265520">
    <property type="component" value="Unassembled WGS sequence"/>
</dbReference>
<evidence type="ECO:0000313" key="1">
    <source>
        <dbReference type="EMBL" id="MCI51092.1"/>
    </source>
</evidence>
<proteinExistence type="predicted"/>
<feature type="non-terminal residue" evidence="1">
    <location>
        <position position="67"/>
    </location>
</feature>
<feature type="non-terminal residue" evidence="1">
    <location>
        <position position="1"/>
    </location>
</feature>
<evidence type="ECO:0000313" key="2">
    <source>
        <dbReference type="Proteomes" id="UP000265520"/>
    </source>
</evidence>
<protein>
    <submittedName>
        <fullName evidence="1">Uncharacterized protein</fullName>
    </submittedName>
</protein>
<comment type="caution">
    <text evidence="1">The sequence shown here is derived from an EMBL/GenBank/DDBJ whole genome shotgun (WGS) entry which is preliminary data.</text>
</comment>
<name>A0A392SRP0_9FABA</name>